<name>A0ACC0K4A3_CHOFU</name>
<keyword evidence="2" id="KW-1185">Reference proteome</keyword>
<gene>
    <name evidence="1" type="ORF">MSG28_001243</name>
</gene>
<comment type="caution">
    <text evidence="1">The sequence shown here is derived from an EMBL/GenBank/DDBJ whole genome shotgun (WGS) entry which is preliminary data.</text>
</comment>
<proteinExistence type="predicted"/>
<sequence length="332" mass="37050">MDEAIKTSRGLLEQGHERQDELDDFDQVTESRQQAELATQDVPAIRDKVAAADASINNIAEELFQASDKAKDARDVAQKAQKEFAEKASENSPFRLPFHHRHVRGCDAKNKKPAKSVPDTPEKGSNRNSSAGREEVNESLLLVHVEGLPEAAHEIRKKASASRADAGKLRDEAEKLSTRVEGTAKQIEELEKQAADNTQLTRDAKMKVGQANTDAREAEKQVSKGLEDLKVITDELQNLPTLDAAALDRLQDNLNKVTADLKALDLDGKIEALKEAKKNHLRWMDQYKEEHKSLQNEVANVKDILDQLPQGCFKKITLEPTERPQNKPASYR</sequence>
<reference evidence="1 2" key="1">
    <citation type="journal article" date="2022" name="Genome Biol. Evol.">
        <title>The Spruce Budworm Genome: Reconstructing the Evolutionary History of Antifreeze Proteins.</title>
        <authorList>
            <person name="Beliveau C."/>
            <person name="Gagne P."/>
            <person name="Picq S."/>
            <person name="Vernygora O."/>
            <person name="Keeling C.I."/>
            <person name="Pinkney K."/>
            <person name="Doucet D."/>
            <person name="Wen F."/>
            <person name="Johnston J.S."/>
            <person name="Maaroufi H."/>
            <person name="Boyle B."/>
            <person name="Laroche J."/>
            <person name="Dewar K."/>
            <person name="Juretic N."/>
            <person name="Blackburn G."/>
            <person name="Nisole A."/>
            <person name="Brunet B."/>
            <person name="Brandao M."/>
            <person name="Lumley L."/>
            <person name="Duan J."/>
            <person name="Quan G."/>
            <person name="Lucarotti C.J."/>
            <person name="Roe A.D."/>
            <person name="Sperling F.A.H."/>
            <person name="Levesque R.C."/>
            <person name="Cusson M."/>
        </authorList>
    </citation>
    <scope>NUCLEOTIDE SEQUENCE [LARGE SCALE GENOMIC DNA]</scope>
    <source>
        <strain evidence="1">Glfc:IPQL:Cfum</strain>
    </source>
</reference>
<evidence type="ECO:0000313" key="1">
    <source>
        <dbReference type="EMBL" id="KAI8431205.1"/>
    </source>
</evidence>
<protein>
    <submittedName>
        <fullName evidence="1">Uncharacterized protein</fullName>
    </submittedName>
</protein>
<organism evidence="1 2">
    <name type="scientific">Choristoneura fumiferana</name>
    <name type="common">Spruce budworm moth</name>
    <name type="synonym">Archips fumiferana</name>
    <dbReference type="NCBI Taxonomy" id="7141"/>
    <lineage>
        <taxon>Eukaryota</taxon>
        <taxon>Metazoa</taxon>
        <taxon>Ecdysozoa</taxon>
        <taxon>Arthropoda</taxon>
        <taxon>Hexapoda</taxon>
        <taxon>Insecta</taxon>
        <taxon>Pterygota</taxon>
        <taxon>Neoptera</taxon>
        <taxon>Endopterygota</taxon>
        <taxon>Lepidoptera</taxon>
        <taxon>Glossata</taxon>
        <taxon>Ditrysia</taxon>
        <taxon>Tortricoidea</taxon>
        <taxon>Tortricidae</taxon>
        <taxon>Tortricinae</taxon>
        <taxon>Choristoneura</taxon>
    </lineage>
</organism>
<dbReference type="EMBL" id="CM046131">
    <property type="protein sequence ID" value="KAI8431205.1"/>
    <property type="molecule type" value="Genomic_DNA"/>
</dbReference>
<evidence type="ECO:0000313" key="2">
    <source>
        <dbReference type="Proteomes" id="UP001064048"/>
    </source>
</evidence>
<accession>A0ACC0K4A3</accession>
<dbReference type="Proteomes" id="UP001064048">
    <property type="component" value="Chromosome Z"/>
</dbReference>